<protein>
    <submittedName>
        <fullName evidence="4">D-alanyl-D-alanine carboxypeptidase/D-alanyl-D-alanine-endopeptidase (Penicillin-binding protein 4)</fullName>
    </submittedName>
</protein>
<keyword evidence="5" id="KW-1185">Reference proteome</keyword>
<dbReference type="PRINTS" id="PR00922">
    <property type="entry name" value="DADACBPTASE3"/>
</dbReference>
<evidence type="ECO:0000256" key="3">
    <source>
        <dbReference type="SAM" id="SignalP"/>
    </source>
</evidence>
<dbReference type="NCBIfam" id="TIGR00666">
    <property type="entry name" value="PBP4"/>
    <property type="match status" value="1"/>
</dbReference>
<dbReference type="Proteomes" id="UP000280726">
    <property type="component" value="Unassembled WGS sequence"/>
</dbReference>
<name>A0A3N5A1Z7_9MICO</name>
<dbReference type="GO" id="GO:0006508">
    <property type="term" value="P:proteolysis"/>
    <property type="evidence" value="ECO:0007669"/>
    <property type="project" value="InterPro"/>
</dbReference>
<reference evidence="4 5" key="1">
    <citation type="submission" date="2018-11" db="EMBL/GenBank/DDBJ databases">
        <title>Sequencing the genomes of 1000 actinobacteria strains.</title>
        <authorList>
            <person name="Klenk H.-P."/>
        </authorList>
    </citation>
    <scope>NUCLEOTIDE SEQUENCE [LARGE SCALE GENOMIC DNA]</scope>
    <source>
        <strain evidence="4 5">DSM 14418</strain>
    </source>
</reference>
<evidence type="ECO:0000256" key="2">
    <source>
        <dbReference type="ARBA" id="ARBA00022801"/>
    </source>
</evidence>
<evidence type="ECO:0000256" key="1">
    <source>
        <dbReference type="ARBA" id="ARBA00006096"/>
    </source>
</evidence>
<keyword evidence="2" id="KW-0378">Hydrolase</keyword>
<dbReference type="AlphaFoldDB" id="A0A3N5A1Z7"/>
<proteinExistence type="inferred from homology"/>
<dbReference type="GO" id="GO:0000270">
    <property type="term" value="P:peptidoglycan metabolic process"/>
    <property type="evidence" value="ECO:0007669"/>
    <property type="project" value="TreeGrafter"/>
</dbReference>
<dbReference type="GO" id="GO:0004185">
    <property type="term" value="F:serine-type carboxypeptidase activity"/>
    <property type="evidence" value="ECO:0007669"/>
    <property type="project" value="InterPro"/>
</dbReference>
<dbReference type="SUPFAM" id="SSF56601">
    <property type="entry name" value="beta-lactamase/transpeptidase-like"/>
    <property type="match status" value="1"/>
</dbReference>
<evidence type="ECO:0000313" key="4">
    <source>
        <dbReference type="EMBL" id="RPF27375.1"/>
    </source>
</evidence>
<keyword evidence="4" id="KW-0121">Carboxypeptidase</keyword>
<dbReference type="Pfam" id="PF02113">
    <property type="entry name" value="Peptidase_S13"/>
    <property type="match status" value="2"/>
</dbReference>
<comment type="caution">
    <text evidence="4">The sequence shown here is derived from an EMBL/GenBank/DDBJ whole genome shotgun (WGS) entry which is preliminary data.</text>
</comment>
<keyword evidence="4" id="KW-0645">Protease</keyword>
<organism evidence="4 5">
    <name type="scientific">Georgenia muralis</name>
    <dbReference type="NCBI Taxonomy" id="154117"/>
    <lineage>
        <taxon>Bacteria</taxon>
        <taxon>Bacillati</taxon>
        <taxon>Actinomycetota</taxon>
        <taxon>Actinomycetes</taxon>
        <taxon>Micrococcales</taxon>
        <taxon>Bogoriellaceae</taxon>
        <taxon>Georgenia</taxon>
    </lineage>
</organism>
<dbReference type="PANTHER" id="PTHR30023">
    <property type="entry name" value="D-ALANYL-D-ALANINE CARBOXYPEPTIDASE"/>
    <property type="match status" value="1"/>
</dbReference>
<dbReference type="Gene3D" id="3.40.710.10">
    <property type="entry name" value="DD-peptidase/beta-lactamase superfamily"/>
    <property type="match status" value="2"/>
</dbReference>
<feature type="signal peptide" evidence="3">
    <location>
        <begin position="1"/>
        <end position="24"/>
    </location>
</feature>
<accession>A0A3N5A1Z7</accession>
<sequence length="458" mass="45618">MARRRIAGVLAGVLVLGGYTAADAADVVPGVLTTDPVPADPRPFPDIPGDGLRAPAVAGPDTEAPVPAAAALEGMADSLRADHRMIGEASVVVADGVTGEVLLDSEGATPRRPASSLKVLTAAAALAALGPDRVLTTSVVQTGDDRVVLVAGGDVMLAAGQGDPAAVRGHAGLADLAAATAAELTAQGVGEVSVSLADGLFTGPVHASGWSGLDLDFVMPVQPLAVDSGRDGAGGYLDDPALEAARTFAAALADAGVAVSGSVRRTPLPDDDLEPIATVESAPLAAVVREALRASDNSVTEVLGRLVAIERGGAADFAGATAAVRDQLADLGLDVEGVTLADTSGLSMDTSVPARLLTDVLVASLDPSRPELAALVPGLPVGNLDGTLAERFTGDLAGRVRAKTGTLTVASSLSGTVLTADGRLLVFSVLTDDLPVGTTFQARLAIDDLVRTLGACGC</sequence>
<comment type="similarity">
    <text evidence="1">Belongs to the peptidase S13 family.</text>
</comment>
<gene>
    <name evidence="4" type="ORF">EDD32_1855</name>
</gene>
<dbReference type="InterPro" id="IPR000667">
    <property type="entry name" value="Peptidase_S13"/>
</dbReference>
<dbReference type="InterPro" id="IPR012338">
    <property type="entry name" value="Beta-lactam/transpept-like"/>
</dbReference>
<feature type="chain" id="PRO_5018178060" evidence="3">
    <location>
        <begin position="25"/>
        <end position="458"/>
    </location>
</feature>
<dbReference type="PANTHER" id="PTHR30023:SF0">
    <property type="entry name" value="PENICILLIN-SENSITIVE CARBOXYPEPTIDASE A"/>
    <property type="match status" value="1"/>
</dbReference>
<keyword evidence="3" id="KW-0732">Signal</keyword>
<dbReference type="OrthoDB" id="56883at2"/>
<dbReference type="RefSeq" id="WP_123916887.1">
    <property type="nucleotide sequence ID" value="NZ_RKRA01000001.1"/>
</dbReference>
<dbReference type="EMBL" id="RKRA01000001">
    <property type="protein sequence ID" value="RPF27375.1"/>
    <property type="molecule type" value="Genomic_DNA"/>
</dbReference>
<evidence type="ECO:0000313" key="5">
    <source>
        <dbReference type="Proteomes" id="UP000280726"/>
    </source>
</evidence>